<dbReference type="Pfam" id="PF08240">
    <property type="entry name" value="ADH_N"/>
    <property type="match status" value="1"/>
</dbReference>
<dbReference type="InterPro" id="IPR036291">
    <property type="entry name" value="NAD(P)-bd_dom_sf"/>
</dbReference>
<dbReference type="GO" id="GO:0016491">
    <property type="term" value="F:oxidoreductase activity"/>
    <property type="evidence" value="ECO:0007669"/>
    <property type="project" value="UniProtKB-KW"/>
</dbReference>
<dbReference type="CDD" id="cd05289">
    <property type="entry name" value="MDR_like_2"/>
    <property type="match status" value="1"/>
</dbReference>
<dbReference type="InterPro" id="IPR020843">
    <property type="entry name" value="ER"/>
</dbReference>
<evidence type="ECO:0000256" key="1">
    <source>
        <dbReference type="ARBA" id="ARBA00023002"/>
    </source>
</evidence>
<keyword evidence="1" id="KW-0560">Oxidoreductase</keyword>
<dbReference type="InterPro" id="IPR013154">
    <property type="entry name" value="ADH-like_N"/>
</dbReference>
<dbReference type="KEGG" id="llu:AKJ09_09137"/>
<dbReference type="EMBL" id="CP012333">
    <property type="protein sequence ID" value="AKV02474.1"/>
    <property type="molecule type" value="Genomic_DNA"/>
</dbReference>
<dbReference type="SUPFAM" id="SSF50129">
    <property type="entry name" value="GroES-like"/>
    <property type="match status" value="1"/>
</dbReference>
<evidence type="ECO:0000313" key="3">
    <source>
        <dbReference type="EMBL" id="AKV02474.1"/>
    </source>
</evidence>
<dbReference type="PATRIC" id="fig|1391654.3.peg.9260"/>
<organism evidence="3 4">
    <name type="scientific">Labilithrix luteola</name>
    <dbReference type="NCBI Taxonomy" id="1391654"/>
    <lineage>
        <taxon>Bacteria</taxon>
        <taxon>Pseudomonadati</taxon>
        <taxon>Myxococcota</taxon>
        <taxon>Polyangia</taxon>
        <taxon>Polyangiales</taxon>
        <taxon>Labilitrichaceae</taxon>
        <taxon>Labilithrix</taxon>
    </lineage>
</organism>
<dbReference type="PROSITE" id="PS01162">
    <property type="entry name" value="QOR_ZETA_CRYSTAL"/>
    <property type="match status" value="1"/>
</dbReference>
<dbReference type="InterPro" id="IPR050700">
    <property type="entry name" value="YIM1/Zinc_Alcohol_DH_Fams"/>
</dbReference>
<keyword evidence="4" id="KW-1185">Reference proteome</keyword>
<feature type="domain" description="Enoyl reductase (ER)" evidence="2">
    <location>
        <begin position="13"/>
        <end position="309"/>
    </location>
</feature>
<dbReference type="Gene3D" id="3.40.50.720">
    <property type="entry name" value="NAD(P)-binding Rossmann-like Domain"/>
    <property type="match status" value="1"/>
</dbReference>
<name>A0A0K1Q9Q9_9BACT</name>
<proteinExistence type="predicted"/>
<dbReference type="SMART" id="SM00829">
    <property type="entry name" value="PKS_ER"/>
    <property type="match status" value="1"/>
</dbReference>
<dbReference type="SUPFAM" id="SSF51735">
    <property type="entry name" value="NAD(P)-binding Rossmann-fold domains"/>
    <property type="match status" value="1"/>
</dbReference>
<dbReference type="Gene3D" id="3.90.180.10">
    <property type="entry name" value="Medium-chain alcohol dehydrogenases, catalytic domain"/>
    <property type="match status" value="1"/>
</dbReference>
<sequence length="314" mass="33359">MSMMKAVCLERCGRASTVNLSDVPRPKPGPGEVLVHVHAAGITLTELDWGETWRTRNGIPRAHPIPGHELCGEVAAVGVGTPDLHTGDRVYGLTDFARDGAEAEYAIATASEIARAPRSVDDLHAAAVPLAALTAWQALFDRARLEAGHRLLIHGAAGGVGCVAVQLARWAGAHVIGTASESNLDLVRALGADEVVDHEAVHFEDVVSDVDVVLDCVGGDTLTRSFGVLVDDGLLISIAQPIPDDRADDPRVHAQFFVVHPDRAQLERIAELVDQGVIVPIVDAVVPLERAQEAYEHLAKGHARGKTILKVIPS</sequence>
<evidence type="ECO:0000259" key="2">
    <source>
        <dbReference type="SMART" id="SM00829"/>
    </source>
</evidence>
<evidence type="ECO:0000313" key="4">
    <source>
        <dbReference type="Proteomes" id="UP000064967"/>
    </source>
</evidence>
<dbReference type="PANTHER" id="PTHR11695:SF294">
    <property type="entry name" value="RETICULON-4-INTERACTING PROTEIN 1, MITOCHONDRIAL"/>
    <property type="match status" value="1"/>
</dbReference>
<dbReference type="Proteomes" id="UP000064967">
    <property type="component" value="Chromosome"/>
</dbReference>
<dbReference type="PANTHER" id="PTHR11695">
    <property type="entry name" value="ALCOHOL DEHYDROGENASE RELATED"/>
    <property type="match status" value="1"/>
</dbReference>
<dbReference type="Pfam" id="PF13602">
    <property type="entry name" value="ADH_zinc_N_2"/>
    <property type="match status" value="1"/>
</dbReference>
<accession>A0A0K1Q9Q9</accession>
<dbReference type="InterPro" id="IPR011032">
    <property type="entry name" value="GroES-like_sf"/>
</dbReference>
<dbReference type="InterPro" id="IPR002364">
    <property type="entry name" value="Quin_OxRdtase/zeta-crystal_CS"/>
</dbReference>
<reference evidence="3 4" key="1">
    <citation type="submission" date="2015-08" db="EMBL/GenBank/DDBJ databases">
        <authorList>
            <person name="Babu N.S."/>
            <person name="Beckwith C.J."/>
            <person name="Beseler K.G."/>
            <person name="Brison A."/>
            <person name="Carone J.V."/>
            <person name="Caskin T.P."/>
            <person name="Diamond M."/>
            <person name="Durham M.E."/>
            <person name="Foxe J.M."/>
            <person name="Go M."/>
            <person name="Henderson B.A."/>
            <person name="Jones I.B."/>
            <person name="McGettigan J.A."/>
            <person name="Micheletti S.J."/>
            <person name="Nasrallah M.E."/>
            <person name="Ortiz D."/>
            <person name="Piller C.R."/>
            <person name="Privatt S.R."/>
            <person name="Schneider S.L."/>
            <person name="Sharp S."/>
            <person name="Smith T.C."/>
            <person name="Stanton J.D."/>
            <person name="Ullery H.E."/>
            <person name="Wilson R.J."/>
            <person name="Serrano M.G."/>
            <person name="Buck G."/>
            <person name="Lee V."/>
            <person name="Wang Y."/>
            <person name="Carvalho R."/>
            <person name="Voegtly L."/>
            <person name="Shi R."/>
            <person name="Duckworth R."/>
            <person name="Johnson A."/>
            <person name="Loviza R."/>
            <person name="Walstead R."/>
            <person name="Shah Z."/>
            <person name="Kiflezghi M."/>
            <person name="Wade K."/>
            <person name="Ball S.L."/>
            <person name="Bradley K.W."/>
            <person name="Asai D.J."/>
            <person name="Bowman C.A."/>
            <person name="Russell D.A."/>
            <person name="Pope W.H."/>
            <person name="Jacobs-Sera D."/>
            <person name="Hendrix R.W."/>
            <person name="Hatfull G.F."/>
        </authorList>
    </citation>
    <scope>NUCLEOTIDE SEQUENCE [LARGE SCALE GENOMIC DNA]</scope>
    <source>
        <strain evidence="3 4">DSM 27648</strain>
    </source>
</reference>
<gene>
    <name evidence="3" type="ORF">AKJ09_09137</name>
</gene>
<protein>
    <submittedName>
        <fullName evidence="3">Bifunctional protein: zinc-containing alcohol dehydrogenase</fullName>
    </submittedName>
</protein>
<dbReference type="AlphaFoldDB" id="A0A0K1Q9Q9"/>
<dbReference type="STRING" id="1391654.AKJ09_09137"/>
<dbReference type="GO" id="GO:0008270">
    <property type="term" value="F:zinc ion binding"/>
    <property type="evidence" value="ECO:0007669"/>
    <property type="project" value="InterPro"/>
</dbReference>